<reference evidence="6 7" key="1">
    <citation type="submission" date="2020-08" db="EMBL/GenBank/DDBJ databases">
        <title>Genomic Encyclopedia of Type Strains, Phase III (KMG-III): the genomes of soil and plant-associated and newly described type strains.</title>
        <authorList>
            <person name="Whitman W."/>
        </authorList>
    </citation>
    <scope>NUCLEOTIDE SEQUENCE [LARGE SCALE GENOMIC DNA]</scope>
    <source>
        <strain evidence="6 7">CECT 8840</strain>
    </source>
</reference>
<dbReference type="Pfam" id="PF00550">
    <property type="entry name" value="PP-binding"/>
    <property type="match status" value="4"/>
</dbReference>
<dbReference type="NCBIfam" id="NF003417">
    <property type="entry name" value="PRK04813.1"/>
    <property type="match status" value="8"/>
</dbReference>
<evidence type="ECO:0000256" key="3">
    <source>
        <dbReference type="ARBA" id="ARBA00022553"/>
    </source>
</evidence>
<feature type="region of interest" description="Disordered" evidence="4">
    <location>
        <begin position="3712"/>
        <end position="3732"/>
    </location>
</feature>
<feature type="compositionally biased region" description="Low complexity" evidence="4">
    <location>
        <begin position="772"/>
        <end position="799"/>
    </location>
</feature>
<evidence type="ECO:0000313" key="7">
    <source>
        <dbReference type="Proteomes" id="UP000552644"/>
    </source>
</evidence>
<dbReference type="InterPro" id="IPR025110">
    <property type="entry name" value="AMP-bd_C"/>
</dbReference>
<feature type="compositionally biased region" description="Low complexity" evidence="4">
    <location>
        <begin position="2360"/>
        <end position="2374"/>
    </location>
</feature>
<feature type="compositionally biased region" description="Basic and acidic residues" evidence="4">
    <location>
        <begin position="4692"/>
        <end position="4707"/>
    </location>
</feature>
<feature type="compositionally biased region" description="Low complexity" evidence="4">
    <location>
        <begin position="3840"/>
        <end position="3942"/>
    </location>
</feature>
<dbReference type="InterPro" id="IPR010071">
    <property type="entry name" value="AA_adenyl_dom"/>
</dbReference>
<dbReference type="CDD" id="cd19540">
    <property type="entry name" value="LCL_NRPS-like"/>
    <property type="match status" value="1"/>
</dbReference>
<feature type="compositionally biased region" description="Basic and acidic residues" evidence="4">
    <location>
        <begin position="3281"/>
        <end position="3298"/>
    </location>
</feature>
<dbReference type="GO" id="GO:0072330">
    <property type="term" value="P:monocarboxylic acid biosynthetic process"/>
    <property type="evidence" value="ECO:0007669"/>
    <property type="project" value="UniProtKB-ARBA"/>
</dbReference>
<dbReference type="InterPro" id="IPR029058">
    <property type="entry name" value="AB_hydrolase_fold"/>
</dbReference>
<protein>
    <submittedName>
        <fullName evidence="6">Amino acid adenylation domain-containing protein</fullName>
    </submittedName>
</protein>
<dbReference type="InterPro" id="IPR020806">
    <property type="entry name" value="PKS_PP-bd"/>
</dbReference>
<evidence type="ECO:0000256" key="2">
    <source>
        <dbReference type="ARBA" id="ARBA00022450"/>
    </source>
</evidence>
<sequence>MTITDTSRMPLSGGQNGLWFAQRLDPGNSIFNTAEYVEITGRLDPGRLAEAIERTMNETDVLRVRFETEGELVHQRVLDATPYRVRVVDLRGRDDPRGAALEWMRGDLAEPVDLTGGNLVAQVIFKVGEETHYWYQRAHHILLDGYGYALVQNRTADLYAALVEGREPTPSPFRPLRDALDEEAAYRSSERYDADRRYWLGRYGSMPAPAGLARRNGGPARTFLRELGTLDGARTARLTEVATAHRASWVEVVMAALAAYLHRVTGEGTVVLGVPLMGKPGSVFSRVPGTWVNVVPIDVEAGPGTNRQELLRRIRARLDEVRGHRDYRFEDMRRDLRGTGEDRPPSRVWVNVKPFDIPLRFGEAQGSSRYLAAGPVEELTVSVYPRHGSDELYFEFDGNPTMYSRAELAAHRERFLDFLDRFAAAPPEQPVGRLDTVTAAQRDTVLREWGGHAVPAADLSAALSVAEAFSVAVRRDPGAVAVRHEGNALTYDELDRRSDALAALLRKRGVRAETLVAVSLPRTVELVVAILAVLKAGAAYLPLDVRYPPERAAFVIRDATPVLLLRGPGPGPRGRDLALPELVLDAETLSTTRSGPDPKGPEAERGPALNPGTLSTASPEPGPGSVSDSKLLEAGQASGTEPGSVLAAGTLSTVRSGPDPKGPEAERGPALSSTNPGPVLDPGTLSTASSEPGPGPGSVSDSEMPEAGQEPGPVLAAGTPSTARSELDAKGPEAERKRGPALSGPALDPETPPVTEVGPDSKEPGAGTPSFARPGPGAVPAPRTSPSVRPGAVPAPRRPTSARPGPGNAAYVIYTSGSTGTPKGVVVTQGAVVGLAAWAREILGEDHLRHVLATTSLSFDVSVLELFAPLLNGGCVEILDDALALTGAGPEGTLVSGVPSVLATVLADPAFRVRADCLIAAGEALPADLVATAAERMPGCTVFNMYGPTETTVIATAGTAVPGEGKPSIGRPVPGARAYALDGALRPAPPGETAELYIGGGVPARGYLNRPGLTAERFVADPNGEPGSRMYRTGDLVSWRDDGRLDYLGRADTQVKVRGFRIELGEVEHALRAVPGVARAAADVRGPSRRLVAYAVPEKGTERDGDAVLAALRRTLPGYMVPSQVVWLPDLPLNANGKLDRAALPDPGVPVSAPGSGGPATAEQEALRKIFAEVLGLSSVGLDDDFFRLGGDSLSAARVTGRVRAELSSGITMRAVFDHPTVAALAAHLETAEAGRAPLRRQARPARIPLSPAQRRLWVLYRTDGPRPTYNIPLATEIDGPVDVAALRAALADLAGRHESLRTVFPEENGLPWQRVLTGPEAHPPLEVVDVTEDGLDAALAAAARHPFDLATEPPLRARLCVLGPDRHVLLLVAHHIAADEWSTVVLLDDLSSAYAARLAGGAPGWSPLPVQYADHALWQHAPDGPAGPGASALAETEHWVNRLTGVPAELDLPADRPRPVRAGYGGAVHGFDLPTALRERMERLAAGSSTTPFMVVHAAVVALLHRMGAGEDVCVGTPVAGRGDPALDGLAGFFVNLLALRVDVSGGPTFAELLDRARAVDLDAYAHQDVPFERVVEALNPARSLSRHPVFQVLVSYHVLPDHTGDGALRVTGTRLIDTGTAKFDLTFRISERGPGTPLRGEIEYATALFDRETAEGLATRLLTLLETVTRDPHTPLADVDLVTDQERELLHRTWQGPPSTVERAVRPGSTRAVEPVLEPGSDQALEPVAVDGLVRRRALEDPGAVAVECEGERLTYGELESRVEALAGALRAELHGPEPVVAVALPRTANLVVALLAVWRAGAAYLPLDLDYPAERLAYMLRDTAPALVLTDARVSARLPGRSSNGSTGRSSNGLSGRLSEGADVPRLDIADIQAAQSVRPAPAAPYLPGRAAYVIYTSGSTGRPKGVVVPMGAVVNFLRAMTGERGIGRDDTLLALTTVGFDISVLELFAPLIAGGRVVVAGDGQVRDPSGLLAVLRRTGANVVQATPTLWRLLADADHDGALGGVRALTGGERLERALAGALRAKGAEVVNLYGPTETTVWSTRADLPPTDLPGDPPIGTPIAGTVARVLDERLRVVPPGVPGDLYLGGAGLARGYRGMPALTATRFVADPYGSAAVLYRTGDRARWRHTGDLEFLGRQDEQVKLRGFRIELGEIAAALTDHPGISQAVVTVHEDETGHRTLTGYYVPTAALPPEPAPGPSTEAEAGLTPEPRPRAASEPTSAPTPGIAAELEQRDEPGFAPKPVPELGQGAAPTSSQGLVPETEAGIASETASEFTPEPKPEPASGPASAPTQGLASGAVSEGASEPTPGDASAFKQGPVSKPEVGLGQGVEPVSEPALGTASGLGSESVPELRSGATSASTPGSTEEPAQGDEPEPAPEPVSELGPEAASELTAEPTQGDKPRPALGLASGLGSGTASTSSQGLASEATPGTAPEAEARRAPVPAQKLASEAAPGVASRFAQGGEPGPTSEPVPEVAELRVYLAARLPGHMVPAHLIALRTLPTTPNGKVDKAALPSPGQARGAGRPPVTPMEERLCALYSEVLGRTGTGVDEGFFELGGDSVLAVRLAGLARGKGVVIAPADVFAQPTVAGLATLARPITGTDTGPTDWTPPALDPADLAALRERYGAFEQVWPLTAAQEGVLFRQETSAEQDPYVIRWTLDLAGPLSPERMRDAAAVLLRRHPSLRSSITRTPSGLAVQVVHPEAEPCWGAGPIDLGAPSLVRFELLGTGLDRWRLSLVTHHVVLDGWSLSVLVEELLTLYGSAGDDGSLPPPADPRDHLAWLSRQDRAAAEEAWRGHFDGSPGPTVLVPAQDRESAPLPERLDIDLPPGLTADLTRMARRNGLTLNTVVQWAWGMLLAHWTGRDDVAFLGMSSGRSPEVPGSERMVGMLVDTVPARLTLRPAETALRSMRRLQGEQAALTAHHHLGLAGIQRIAGYGELCDTFAVFDNFPFDQGRLDALAAVSGLTVEAVDGFDATHYSIGVTALPGSDLRLVLRHRPGLLPGERVGSVAPTLVRLLTDLAADPERRVGRFDLLGTAGRERALRLSSAPDTGIAPATWAELFAGQVARDPGAVAVEDGDVRMTYADLDRASDAVAGALAARGVGRGDRVALLLPRSADALVAMLAVQKVGAAHLPVDPAYPRDRIALMLHDAAPAVLITTRDLAPGVTTRNASDGGSRELAPDAPIGTTWKAVQNASDGTTWKPVPDTSGDAAREPGPDAPGGITREPMRNVSDGAVREPVPDAPRDITRESASGMPGDAVREPISDAPDGIVREPTRNASDDAVRESAPDALGGVTGESASNTSGDAASESAPDASSGTTWKPVPGVTTRDSVSGLSGDITRGTAPGAFGPGVLLIDEVPRDGTAPPDPGTRVDEAAYMIFTSGSTGRPKGVVVTHAGLADLVETMTGQLGVGPGSRVLQFATLSFDTSVWEVAMALLTGATLVFVPQERRLGAPLGDFLVEKGVTHCTLPPSALAEIDEAAVPEGRVVVVAGEACPASLAARWAVRHRVFNSYGPTETTVDATLWRCRPVDGTGPLPIGAPVVNTEVLVLDEALRPVPDDVPGELYVAGRGLARGYHGRPGLSASRFVAHPFAEGRRLYRTGDLVRRRADGVLVYLGRTDDQVKIRGFRIEPGEVEALLAGHPAVTQAAVMVRDDRLVAYLVAGADALEPVRDLVARSLPDYLRPSAYVLLDRLPRTPHGKLDRAALPAPERTAPPPSAGEMDERQRLVAEAFADVLGADAVGPEDDFFELGGHSLLAMRLVTRLSALFGVTLEVRHVFDGPTVAELADSVNDALRDTVNGTANPTGTDTAPPMGTGTGTGPGTPAPTPTTTSAAPPTGTGTAPSPENSTATGPGTSTTSSVGTGPGTPATTSAAPSMATGQGTPATIPTTTSTGTGTATGPETLATTSTAPPAGTGTATTPGTPTTTGAPYDPQTQNDAPLSPAQRRLWFLDRLEGPSSTYNTGVMIALTGGTVDPGVFRLALLDVAARHEVLRTVYPLRGDEPVQRVLPVTALAGHLRADLVDLRHLGDEDREEAFRTALTRPFDLETEPPLRLTFFRTADGEHLMHIGTHHIAFDGTSAQIVLRDLGAAYAARTRGLDPALPPVEVSYADYARGRSDARTAADLAFWRERLADAPRRLALPLDRPRTAEGTGEGHVLSHTLGTDLSQKLRELARSRRTSVLTTVQAAVAAQLARAGAGELIPLGSPVDGRIEERLAEIVGFFVNTLVFTVDLSGDPRLGDLIDRLRADNLTAMEHAQVPFEQVVEHLNPPRESGLNPLFQVLVSYGTAPDIALAFEGLRAEPRFVDTRTTKFDLVFHAFDAGGQAPLDLSLAYATALFDEDTARDLLNGVAAVLAQTVSHPETRLSRLAVPDGPDQPEILLTPAQRWWLDGHRDGTPLTMRNLPLAPGTDDSDLVAALRGCVLRHDALRTRLWRDATGLWRTAVLDGQRAMELRLLGHAEPGDARRTLAETLDAASGRVFAAVRVGDELVVGAHPALVDEHSWDRLLAELSGEPPAGGSSFAAYTTALATLTSTAAIEDEEEPWLDLADRITETTPFWPYGPAPTDTDGRETRQGRPLPRGTKGRNLALAALAAALAGRATGPVLLDVCEPDREDNPDTVGNLTRIFPYLLTQEAMADGPDREAVGDDADSSPEQEVSAGDPATLSDQGIPTGNLSSPRDRGTLDDGSDRPHNQEVQADGPNHRPDRGTLTGRLDNLYGRGTPNDGSGRLRNQRGLAGNPNALPGQETLTDGPFRLEALADGLARLAGLLPGDRRTAVGYGAARYDRPETAEVLDETPQATVLLTLGGAAQDGPPPDGYVLAFAVRESGDLEVAWTREADAETARALLRGWAERLEAWAPESPAPVSTAPVREPMVVLPPFQRRRLEDRTGPLRDVLPLSPLQEGLLFHLMLAESTGEVYLTENTLLLRGSLDGRRLREAAGAALEKFPNLRAGFFTLGERTVQAVPAEVPLDWVSADLRGAQDPGEAFERFREREAARPFDTGKPPLIRFGLARLGEDEHRFVVWAQHILMDGWSISLLLLSVLAAYTDPEEEARRPVCDFRTYLEWLAAQDMSAAEDAWREFLYGVGTSGLIAPNALETGVDARSMDELERELPADLTARLTRVSRELGLTASALFEIAWAVLLHQRTGADEAVFGLLTYGRPPEIPDIETTVGLLFNTVPMRVRTRPGDSLRAIAERVRADRMTIVRHPYVGLARIQELAGRRNLFDTLFVFQNQPRVTPEQRWGPDGDLRVERRDLRDATHYPLTMVVSPPDGTARLRMLFRTDVFTDEDATEILERYVAVLTAFADDPGRPLGRVEAVSDRERETLLTGLNPAPRAVPEKSIADLLHERAVLAPDDRALVAGDTTLTFAQLEAASARLARLLVARGVGAESAVALVLPRSELMVVALFAVFAAGAAYVPIDPDYPPERIAYMLGESTPVVVLTIESLRHLVDAGAVGHVVLSDGTAMGPADVSAGEQVVWPDGTAPAGDVPVTEVAGQTVLSDGAGTASRVVSLEGTGAADVSAAGHVVSPDGTVPAGQDMSAGGHVVSATGVVSSDGTAPALDPAPGVDAAAGTSLTTASVSPPTTGTASATSTPPTPVSGVDTAMSTPQTTAWYVVSLDAPETLAELAVTSPEPIPAHERHAPAGLDHPAYMIFTSGSTGRPKAVVVPYRGLTTMYFNHLENIFERVTVRQGGRGLRIAHTTSFSFDASWEQLFWLLAGHEVHVVDEETRRDPALLLGYLDRERIDGFDVTPSYGTFLVEAGLLDRPRCLGGTDQDEPGLVFVSLGGEAVPAGLWNRLREAPGVQGYNLYGPTEYTINALGADLAESATSTVGRPIMNTRAYILGPGLRPVPRGVVGELYLAGDGLARGYHRRPGLTAERFLADPFGPPGGRMYRTGDLARWRPDGLVDFLGRSDGQVKIRGYRIEPGEVEDVLTGIDGVGQAAVVARDDAGGAAQLVAYLVPEGLDIERIRAEAAAVLPGHMVPAAFVTLDRLPLTVNGKLDQRALPDPVVTPQNTGEPPRGPVETAVAEAFRDVLRLDEVGRDADFFALGGHSLLVVRLVGRLRQALGEVSVRDVYDAPTPAGLAARSGGRRGDGGLRPLLEIRASGQAAPVFCFHPAGGLGWSYTGLLPHLPSDHPLHALQEPLLSDPDAPHLTFDQAVAAYLARIGEVSPYGPCHLVGWSYGGLIAHRVATTLRRQGREVASLTVLDAYITETGGGASGGGDLRAEAMAYVAASAGLDPAALDLTDRRALYARVRRSESVLSSFDEAVLDRIVESYLRHGDQMGNASFEVFDGDMLFVGASVGTRPGEAEANRETWRHHVAGTLLDHTVDLDHHSLGRAAGWSVTGPLVATHITDAEGKQR</sequence>
<dbReference type="InterPro" id="IPR045851">
    <property type="entry name" value="AMP-bd_C_sf"/>
</dbReference>
<proteinExistence type="predicted"/>
<feature type="region of interest" description="Disordered" evidence="4">
    <location>
        <begin position="4569"/>
        <end position="4598"/>
    </location>
</feature>
<dbReference type="PANTHER" id="PTHR45527:SF1">
    <property type="entry name" value="FATTY ACID SYNTHASE"/>
    <property type="match status" value="1"/>
</dbReference>
<dbReference type="InterPro" id="IPR042099">
    <property type="entry name" value="ANL_N_sf"/>
</dbReference>
<feature type="compositionally biased region" description="Low complexity" evidence="4">
    <location>
        <begin position="1843"/>
        <end position="1862"/>
    </location>
</feature>
<feature type="region of interest" description="Disordered" evidence="4">
    <location>
        <begin position="6026"/>
        <end position="6045"/>
    </location>
</feature>
<dbReference type="EMBL" id="JACHJP010000001">
    <property type="protein sequence ID" value="MBB4913542.1"/>
    <property type="molecule type" value="Genomic_DNA"/>
</dbReference>
<dbReference type="Gene3D" id="3.30.300.30">
    <property type="match status" value="5"/>
</dbReference>
<dbReference type="Gene3D" id="3.40.50.980">
    <property type="match status" value="6"/>
</dbReference>
<dbReference type="SMART" id="SM00823">
    <property type="entry name" value="PKS_PP"/>
    <property type="match status" value="4"/>
</dbReference>
<feature type="region of interest" description="Disordered" evidence="4">
    <location>
        <begin position="4654"/>
        <end position="4760"/>
    </location>
</feature>
<gene>
    <name evidence="6" type="ORF">FHS44_000614</name>
</gene>
<feature type="compositionally biased region" description="Low complexity" evidence="4">
    <location>
        <begin position="5597"/>
        <end position="5622"/>
    </location>
</feature>
<comment type="caution">
    <text evidence="6">The sequence shown here is derived from an EMBL/GenBank/DDBJ whole genome shotgun (WGS) entry which is preliminary data.</text>
</comment>
<dbReference type="PROSITE" id="PS00012">
    <property type="entry name" value="PHOSPHOPANTETHEINE"/>
    <property type="match status" value="4"/>
</dbReference>
<dbReference type="InterPro" id="IPR036736">
    <property type="entry name" value="ACP-like_sf"/>
</dbReference>
<feature type="region of interest" description="Disordered" evidence="4">
    <location>
        <begin position="1841"/>
        <end position="1863"/>
    </location>
</feature>
<feature type="compositionally biased region" description="Low complexity" evidence="4">
    <location>
        <begin position="2411"/>
        <end position="2451"/>
    </location>
</feature>
<feature type="region of interest" description="Disordered" evidence="4">
    <location>
        <begin position="3175"/>
        <end position="3194"/>
    </location>
</feature>
<dbReference type="GO" id="GO:0005737">
    <property type="term" value="C:cytoplasm"/>
    <property type="evidence" value="ECO:0007669"/>
    <property type="project" value="TreeGrafter"/>
</dbReference>
<dbReference type="Pfam" id="PF00668">
    <property type="entry name" value="Condensation"/>
    <property type="match status" value="6"/>
</dbReference>
<dbReference type="Gene3D" id="2.30.38.10">
    <property type="entry name" value="Luciferase, Domain 3"/>
    <property type="match status" value="1"/>
</dbReference>
<feature type="compositionally biased region" description="Basic and acidic residues" evidence="4">
    <location>
        <begin position="725"/>
        <end position="738"/>
    </location>
</feature>
<dbReference type="FunFam" id="1.10.1200.10:FF:000016">
    <property type="entry name" value="Non-ribosomal peptide synthase"/>
    <property type="match status" value="2"/>
</dbReference>
<dbReference type="Pfam" id="PF00501">
    <property type="entry name" value="AMP-binding"/>
    <property type="match status" value="7"/>
</dbReference>
<dbReference type="InterPro" id="IPR006162">
    <property type="entry name" value="Ppantetheine_attach_site"/>
</dbReference>
<dbReference type="InterPro" id="IPR000873">
    <property type="entry name" value="AMP-dep_synth/lig_dom"/>
</dbReference>
<dbReference type="CDD" id="cd05930">
    <property type="entry name" value="A_NRPS"/>
    <property type="match status" value="2"/>
</dbReference>
<keyword evidence="7" id="KW-1185">Reference proteome</keyword>
<evidence type="ECO:0000259" key="5">
    <source>
        <dbReference type="PROSITE" id="PS50075"/>
    </source>
</evidence>
<keyword evidence="2" id="KW-0596">Phosphopantetheine</keyword>
<dbReference type="SUPFAM" id="SSF52777">
    <property type="entry name" value="CoA-dependent acyltransferases"/>
    <property type="match status" value="11"/>
</dbReference>
<dbReference type="RefSeq" id="WP_184712304.1">
    <property type="nucleotide sequence ID" value="NZ_JACHJP010000001.1"/>
</dbReference>
<dbReference type="Gene3D" id="1.10.1200.10">
    <property type="entry name" value="ACP-like"/>
    <property type="match status" value="2"/>
</dbReference>
<dbReference type="FunFam" id="2.30.38.10:FF:000001">
    <property type="entry name" value="Non-ribosomal peptide synthetase PvdI"/>
    <property type="match status" value="2"/>
</dbReference>
<accession>A0A7W7VKC4</accession>
<dbReference type="GO" id="GO:0044550">
    <property type="term" value="P:secondary metabolite biosynthetic process"/>
    <property type="evidence" value="ECO:0007669"/>
    <property type="project" value="TreeGrafter"/>
</dbReference>
<dbReference type="Gene3D" id="3.40.50.1820">
    <property type="entry name" value="alpha/beta hydrolase"/>
    <property type="match status" value="2"/>
</dbReference>
<dbReference type="InterPro" id="IPR023213">
    <property type="entry name" value="CAT-like_dom_sf"/>
</dbReference>
<evidence type="ECO:0000256" key="1">
    <source>
        <dbReference type="ARBA" id="ARBA00001957"/>
    </source>
</evidence>
<feature type="region of interest" description="Disordered" evidence="4">
    <location>
        <begin position="5597"/>
        <end position="5625"/>
    </location>
</feature>
<dbReference type="Proteomes" id="UP000552644">
    <property type="component" value="Unassembled WGS sequence"/>
</dbReference>
<dbReference type="SUPFAM" id="SSF56801">
    <property type="entry name" value="Acetyl-CoA synthetase-like"/>
    <property type="match status" value="4"/>
</dbReference>
<comment type="cofactor">
    <cofactor evidence="1">
        <name>pantetheine 4'-phosphate</name>
        <dbReference type="ChEBI" id="CHEBI:47942"/>
    </cofactor>
</comment>
<name>A0A7W7VKC4_9ACTN</name>
<dbReference type="SUPFAM" id="SSF47336">
    <property type="entry name" value="ACP-like"/>
    <property type="match status" value="4"/>
</dbReference>
<feature type="compositionally biased region" description="Polar residues" evidence="4">
    <location>
        <begin position="4679"/>
        <end position="4691"/>
    </location>
</feature>
<dbReference type="Gene3D" id="3.30.559.10">
    <property type="entry name" value="Chloramphenicol acetyltransferase-like domain"/>
    <property type="match status" value="6"/>
</dbReference>
<feature type="domain" description="Carrier" evidence="5">
    <location>
        <begin position="3731"/>
        <end position="3806"/>
    </location>
</feature>
<feature type="compositionally biased region" description="Basic and acidic residues" evidence="4">
    <location>
        <begin position="3245"/>
        <end position="3259"/>
    </location>
</feature>
<dbReference type="Pfam" id="PF13193">
    <property type="entry name" value="AMP-binding_C"/>
    <property type="match status" value="3"/>
</dbReference>
<dbReference type="SUPFAM" id="SSF53474">
    <property type="entry name" value="alpha/beta-Hydrolases"/>
    <property type="match status" value="1"/>
</dbReference>
<dbReference type="Pfam" id="PF00975">
    <property type="entry name" value="Thioesterase"/>
    <property type="match status" value="1"/>
</dbReference>
<dbReference type="InterPro" id="IPR020845">
    <property type="entry name" value="AMP-binding_CS"/>
</dbReference>
<dbReference type="PROSITE" id="PS00455">
    <property type="entry name" value="AMP_BINDING"/>
    <property type="match status" value="4"/>
</dbReference>
<dbReference type="Gene3D" id="3.40.50.12780">
    <property type="entry name" value="N-terminal domain of ligase-like"/>
    <property type="match status" value="4"/>
</dbReference>
<evidence type="ECO:0000256" key="4">
    <source>
        <dbReference type="SAM" id="MobiDB-lite"/>
    </source>
</evidence>
<feature type="compositionally biased region" description="Low complexity" evidence="4">
    <location>
        <begin position="3314"/>
        <end position="3328"/>
    </location>
</feature>
<dbReference type="Gene3D" id="3.30.559.30">
    <property type="entry name" value="Nonribosomal peptide synthetase, condensation domain"/>
    <property type="match status" value="5"/>
</dbReference>
<feature type="compositionally biased region" description="Low complexity" evidence="4">
    <location>
        <begin position="3816"/>
        <end position="3826"/>
    </location>
</feature>
<dbReference type="FunFam" id="3.40.50.980:FF:000001">
    <property type="entry name" value="Non-ribosomal peptide synthetase"/>
    <property type="match status" value="1"/>
</dbReference>
<dbReference type="PROSITE" id="PS50075">
    <property type="entry name" value="CARRIER"/>
    <property type="match status" value="4"/>
</dbReference>
<dbReference type="PANTHER" id="PTHR45527">
    <property type="entry name" value="NONRIBOSOMAL PEPTIDE SYNTHETASE"/>
    <property type="match status" value="1"/>
</dbReference>
<feature type="region of interest" description="Disordered" evidence="4">
    <location>
        <begin position="651"/>
        <end position="807"/>
    </location>
</feature>
<feature type="domain" description="Carrier" evidence="5">
    <location>
        <begin position="6041"/>
        <end position="6115"/>
    </location>
</feature>
<dbReference type="InterPro" id="IPR001242">
    <property type="entry name" value="Condensation_dom"/>
</dbReference>
<feature type="domain" description="Carrier" evidence="5">
    <location>
        <begin position="2533"/>
        <end position="2607"/>
    </location>
</feature>
<dbReference type="GO" id="GO:0008610">
    <property type="term" value="P:lipid biosynthetic process"/>
    <property type="evidence" value="ECO:0007669"/>
    <property type="project" value="UniProtKB-ARBA"/>
</dbReference>
<feature type="region of interest" description="Disordered" evidence="4">
    <location>
        <begin position="3808"/>
        <end position="3952"/>
    </location>
</feature>
<evidence type="ECO:0000313" key="6">
    <source>
        <dbReference type="EMBL" id="MBB4913542.1"/>
    </source>
</evidence>
<dbReference type="GO" id="GO:0003824">
    <property type="term" value="F:catalytic activity"/>
    <property type="evidence" value="ECO:0007669"/>
    <property type="project" value="InterPro"/>
</dbReference>
<dbReference type="InterPro" id="IPR001031">
    <property type="entry name" value="Thioesterase"/>
</dbReference>
<dbReference type="NCBIfam" id="TIGR01733">
    <property type="entry name" value="AA-adenyl-dom"/>
    <property type="match status" value="2"/>
</dbReference>
<feature type="domain" description="Carrier" evidence="5">
    <location>
        <begin position="1158"/>
        <end position="1233"/>
    </location>
</feature>
<dbReference type="GO" id="GO:0031177">
    <property type="term" value="F:phosphopantetheine binding"/>
    <property type="evidence" value="ECO:0007669"/>
    <property type="project" value="InterPro"/>
</dbReference>
<feature type="region of interest" description="Disordered" evidence="4">
    <location>
        <begin position="3203"/>
        <end position="3354"/>
    </location>
</feature>
<feature type="region of interest" description="Disordered" evidence="4">
    <location>
        <begin position="2192"/>
        <end position="2479"/>
    </location>
</feature>
<feature type="region of interest" description="Disordered" evidence="4">
    <location>
        <begin position="588"/>
        <end position="630"/>
    </location>
</feature>
<keyword evidence="3" id="KW-0597">Phosphoprotein</keyword>
<dbReference type="FunFam" id="3.30.300.30:FF:000010">
    <property type="entry name" value="Enterobactin synthetase component F"/>
    <property type="match status" value="1"/>
</dbReference>
<organism evidence="6 7">
    <name type="scientific">Streptosporangium saharense</name>
    <dbReference type="NCBI Taxonomy" id="1706840"/>
    <lineage>
        <taxon>Bacteria</taxon>
        <taxon>Bacillati</taxon>
        <taxon>Actinomycetota</taxon>
        <taxon>Actinomycetes</taxon>
        <taxon>Streptosporangiales</taxon>
        <taxon>Streptosporangiaceae</taxon>
        <taxon>Streptosporangium</taxon>
    </lineage>
</organism>
<dbReference type="InterPro" id="IPR009081">
    <property type="entry name" value="PP-bd_ACP"/>
</dbReference>
<feature type="compositionally biased region" description="Low complexity" evidence="4">
    <location>
        <begin position="686"/>
        <end position="702"/>
    </location>
</feature>
<dbReference type="GO" id="GO:0043041">
    <property type="term" value="P:amino acid activation for nonribosomal peptide biosynthetic process"/>
    <property type="evidence" value="ECO:0007669"/>
    <property type="project" value="TreeGrafter"/>
</dbReference>